<evidence type="ECO:0000313" key="2">
    <source>
        <dbReference type="EMBL" id="SHI00518.1"/>
    </source>
</evidence>
<dbReference type="AlphaFoldDB" id="A0A1M5XLU2"/>
<gene>
    <name evidence="2" type="ORF">SAMN02745941_01495</name>
</gene>
<accession>A0A1M5XLU2</accession>
<feature type="transmembrane region" description="Helical" evidence="1">
    <location>
        <begin position="12"/>
        <end position="34"/>
    </location>
</feature>
<dbReference type="Proteomes" id="UP000184241">
    <property type="component" value="Unassembled WGS sequence"/>
</dbReference>
<dbReference type="RefSeq" id="WP_073018281.1">
    <property type="nucleotide sequence ID" value="NZ_FQXU01000005.1"/>
</dbReference>
<evidence type="ECO:0000313" key="3">
    <source>
        <dbReference type="Proteomes" id="UP000184241"/>
    </source>
</evidence>
<dbReference type="CDD" id="cd15482">
    <property type="entry name" value="Sialidase_non-viral"/>
    <property type="match status" value="1"/>
</dbReference>
<proteinExistence type="predicted"/>
<dbReference type="EMBL" id="FQXU01000005">
    <property type="protein sequence ID" value="SHI00518.1"/>
    <property type="molecule type" value="Genomic_DNA"/>
</dbReference>
<dbReference type="Gene3D" id="2.130.10.10">
    <property type="entry name" value="YVTN repeat-like/Quinoprotein amine dehydrogenase"/>
    <property type="match status" value="1"/>
</dbReference>
<keyword evidence="1" id="KW-0472">Membrane</keyword>
<keyword evidence="1" id="KW-1133">Transmembrane helix</keyword>
<protein>
    <submittedName>
        <fullName evidence="2">Uncharacterized protein</fullName>
    </submittedName>
</protein>
<feature type="transmembrane region" description="Helical" evidence="1">
    <location>
        <begin position="87"/>
        <end position="106"/>
    </location>
</feature>
<dbReference type="InterPro" id="IPR015943">
    <property type="entry name" value="WD40/YVTN_repeat-like_dom_sf"/>
</dbReference>
<sequence>MGEYREITRGQLFIRMMINPIFIAVYWFSFYNLYTLCKFGRMNNNLTMLLLCLAFFVVYLIIFIVRSLKKPVTIKSGRLIKNRNIRMAYGVIALIFIFSLFIFYGGKIYKTSINFNGKLSWILKDFKDKKTVELKHNNIYEDGIEGILQDINKKVPMAQKLYIANNVDLKFDKEGTITAFDTFLYGKNKKGKLETYLISYNKTKSSKITVYLHGNANADFNEDKFLEPFINTMKVITIKETISKWDESQYGILYSGKRSFGYNGSGVLYIDSEGKTRSVRNRDPEIIGYAVSVYVPGKESTLTPYRYILVEDLNNIKSETLNKGSKDIPKEESNGVDKFYLSEKNGYKLEVTDAAAGSRAYALDKTSDGGARWTRVNGDPFLGEIGAAAGITFLDDRLGFICLAHSGGARGELYRTEDGGTTFTKISFPEVKVPLNGAEPYNPFDLPGMPTKEGEDLNILVGQGSDGDYNGGIKALYKSKDQGKTWEYVKEDKN</sequence>
<feature type="transmembrane region" description="Helical" evidence="1">
    <location>
        <begin position="46"/>
        <end position="66"/>
    </location>
</feature>
<dbReference type="SUPFAM" id="SSF110296">
    <property type="entry name" value="Oligoxyloglucan reducing end-specific cellobiohydrolase"/>
    <property type="match status" value="1"/>
</dbReference>
<keyword evidence="1" id="KW-0812">Transmembrane</keyword>
<name>A0A1M5XLU2_9CLOT</name>
<reference evidence="2 3" key="1">
    <citation type="submission" date="2016-11" db="EMBL/GenBank/DDBJ databases">
        <authorList>
            <person name="Jaros S."/>
            <person name="Januszkiewicz K."/>
            <person name="Wedrychowicz H."/>
        </authorList>
    </citation>
    <scope>NUCLEOTIDE SEQUENCE [LARGE SCALE GENOMIC DNA]</scope>
    <source>
        <strain evidence="2 3">DSM 6191</strain>
    </source>
</reference>
<organism evidence="2 3">
    <name type="scientific">Clostridium intestinale DSM 6191</name>
    <dbReference type="NCBI Taxonomy" id="1121320"/>
    <lineage>
        <taxon>Bacteria</taxon>
        <taxon>Bacillati</taxon>
        <taxon>Bacillota</taxon>
        <taxon>Clostridia</taxon>
        <taxon>Eubacteriales</taxon>
        <taxon>Clostridiaceae</taxon>
        <taxon>Clostridium</taxon>
    </lineage>
</organism>
<evidence type="ECO:0000256" key="1">
    <source>
        <dbReference type="SAM" id="Phobius"/>
    </source>
</evidence>